<dbReference type="Proteomes" id="UP000741360">
    <property type="component" value="Unassembled WGS sequence"/>
</dbReference>
<sequence length="109" mass="11445">MSSAGRSKSFAIDLRPIALVGASLVAIFWTALAGGQEGYREGTVANGATIVGETSFAGSPSGPFVVWVKKNADVFGEKLPDERVIVSPTGKVKNVLVTLEGIKKGKRWP</sequence>
<gene>
    <name evidence="1" type="ORF">HYY65_04650</name>
</gene>
<comment type="caution">
    <text evidence="1">The sequence shown here is derived from an EMBL/GenBank/DDBJ whole genome shotgun (WGS) entry which is preliminary data.</text>
</comment>
<evidence type="ECO:0000313" key="2">
    <source>
        <dbReference type="Proteomes" id="UP000741360"/>
    </source>
</evidence>
<feature type="non-terminal residue" evidence="1">
    <location>
        <position position="109"/>
    </location>
</feature>
<dbReference type="EMBL" id="JACPSX010000086">
    <property type="protein sequence ID" value="MBI3014347.1"/>
    <property type="molecule type" value="Genomic_DNA"/>
</dbReference>
<dbReference type="AlphaFoldDB" id="A0A932LZW0"/>
<organism evidence="1 2">
    <name type="scientific">Tectimicrobiota bacterium</name>
    <dbReference type="NCBI Taxonomy" id="2528274"/>
    <lineage>
        <taxon>Bacteria</taxon>
        <taxon>Pseudomonadati</taxon>
        <taxon>Nitrospinota/Tectimicrobiota group</taxon>
        <taxon>Candidatus Tectimicrobiota</taxon>
    </lineage>
</organism>
<proteinExistence type="predicted"/>
<protein>
    <submittedName>
        <fullName evidence="1">Uncharacterized protein</fullName>
    </submittedName>
</protein>
<evidence type="ECO:0000313" key="1">
    <source>
        <dbReference type="EMBL" id="MBI3014347.1"/>
    </source>
</evidence>
<accession>A0A932LZW0</accession>
<name>A0A932LZW0_UNCTE</name>
<reference evidence="1" key="1">
    <citation type="submission" date="2020-07" db="EMBL/GenBank/DDBJ databases">
        <title>Huge and variable diversity of episymbiotic CPR bacteria and DPANN archaea in groundwater ecosystems.</title>
        <authorList>
            <person name="He C.Y."/>
            <person name="Keren R."/>
            <person name="Whittaker M."/>
            <person name="Farag I.F."/>
            <person name="Doudna J."/>
            <person name="Cate J.H.D."/>
            <person name="Banfield J.F."/>
        </authorList>
    </citation>
    <scope>NUCLEOTIDE SEQUENCE</scope>
    <source>
        <strain evidence="1">NC_groundwater_717_Ag_S-0.2um_59_8</strain>
    </source>
</reference>